<name>A0A9D3RRR7_ANGAN</name>
<feature type="region of interest" description="Disordered" evidence="1">
    <location>
        <begin position="57"/>
        <end position="85"/>
    </location>
</feature>
<sequence>MAGEGGRGRKIGSSAADWFPRSYGGNALLLLLWGESGRNNTPGASTLCGPCSEWATWSPSPPPLPPARSERCQQRPDPKTGFPYPCPVSTVRTRAGAGVGALWPLGQVVVLRRAPGGPAGRLAVSHANEAEAEAETCTRPLYPSSPLL</sequence>
<dbReference type="EMBL" id="JAFIRN010000011">
    <property type="protein sequence ID" value="KAG5839771.1"/>
    <property type="molecule type" value="Genomic_DNA"/>
</dbReference>
<feature type="compositionally biased region" description="Basic and acidic residues" evidence="1">
    <location>
        <begin position="68"/>
        <end position="78"/>
    </location>
</feature>
<keyword evidence="3" id="KW-1185">Reference proteome</keyword>
<accession>A0A9D3RRR7</accession>
<dbReference type="AlphaFoldDB" id="A0A9D3RRR7"/>
<evidence type="ECO:0000313" key="2">
    <source>
        <dbReference type="EMBL" id="KAG5839771.1"/>
    </source>
</evidence>
<comment type="caution">
    <text evidence="2">The sequence shown here is derived from an EMBL/GenBank/DDBJ whole genome shotgun (WGS) entry which is preliminary data.</text>
</comment>
<reference evidence="2" key="1">
    <citation type="submission" date="2021-01" db="EMBL/GenBank/DDBJ databases">
        <title>A chromosome-scale assembly of European eel, Anguilla anguilla.</title>
        <authorList>
            <person name="Henkel C."/>
            <person name="Jong-Raadsen S.A."/>
            <person name="Dufour S."/>
            <person name="Weltzien F.-A."/>
            <person name="Palstra A.P."/>
            <person name="Pelster B."/>
            <person name="Spaink H.P."/>
            <person name="Van Den Thillart G.E."/>
            <person name="Jansen H."/>
            <person name="Zahm M."/>
            <person name="Klopp C."/>
            <person name="Cedric C."/>
            <person name="Louis A."/>
            <person name="Berthelot C."/>
            <person name="Parey E."/>
            <person name="Roest Crollius H."/>
            <person name="Montfort J."/>
            <person name="Robinson-Rechavi M."/>
            <person name="Bucao C."/>
            <person name="Bouchez O."/>
            <person name="Gislard M."/>
            <person name="Lluch J."/>
            <person name="Milhes M."/>
            <person name="Lampietro C."/>
            <person name="Lopez Roques C."/>
            <person name="Donnadieu C."/>
            <person name="Braasch I."/>
            <person name="Desvignes T."/>
            <person name="Postlethwait J."/>
            <person name="Bobe J."/>
            <person name="Guiguen Y."/>
            <person name="Dirks R."/>
        </authorList>
    </citation>
    <scope>NUCLEOTIDE SEQUENCE</scope>
    <source>
        <strain evidence="2">Tag_6206</strain>
        <tissue evidence="2">Liver</tissue>
    </source>
</reference>
<proteinExistence type="predicted"/>
<evidence type="ECO:0000256" key="1">
    <source>
        <dbReference type="SAM" id="MobiDB-lite"/>
    </source>
</evidence>
<organism evidence="2 3">
    <name type="scientific">Anguilla anguilla</name>
    <name type="common">European freshwater eel</name>
    <name type="synonym">Muraena anguilla</name>
    <dbReference type="NCBI Taxonomy" id="7936"/>
    <lineage>
        <taxon>Eukaryota</taxon>
        <taxon>Metazoa</taxon>
        <taxon>Chordata</taxon>
        <taxon>Craniata</taxon>
        <taxon>Vertebrata</taxon>
        <taxon>Euteleostomi</taxon>
        <taxon>Actinopterygii</taxon>
        <taxon>Neopterygii</taxon>
        <taxon>Teleostei</taxon>
        <taxon>Anguilliformes</taxon>
        <taxon>Anguillidae</taxon>
        <taxon>Anguilla</taxon>
    </lineage>
</organism>
<dbReference type="Proteomes" id="UP001044222">
    <property type="component" value="Chromosome 11"/>
</dbReference>
<gene>
    <name evidence="2" type="ORF">ANANG_G00208500</name>
</gene>
<protein>
    <submittedName>
        <fullName evidence="2">Uncharacterized protein</fullName>
    </submittedName>
</protein>
<evidence type="ECO:0000313" key="3">
    <source>
        <dbReference type="Proteomes" id="UP001044222"/>
    </source>
</evidence>